<sequence length="220" mass="25409">MTEDQQKELYTAIDWDEKKAIAVSVDAPRYAGTRTINLEPNIIGLNRFIDATYSFIDSPRTSEYAYTPVRCVLHGSARLIPMRITLHWMSNQQATSKQARLRLLWIHLLGDTTEELARINAFARCITDIAQSYPTLRVESQMREHKARKRPCARYINVWMQTYSGIQTRNQAKEIDSRFLVTKRIIRAHLACTWPSRPAKGNVEAALLRQKSNEDRILCS</sequence>
<keyword evidence="2" id="KW-1185">Reference proteome</keyword>
<evidence type="ECO:0000313" key="1">
    <source>
        <dbReference type="EMBL" id="PYI06191.1"/>
    </source>
</evidence>
<dbReference type="EMBL" id="KZ826351">
    <property type="protein sequence ID" value="PYI06191.1"/>
    <property type="molecule type" value="Genomic_DNA"/>
</dbReference>
<name>A0A319E8M1_ASPSB</name>
<organism evidence="1 2">
    <name type="scientific">Aspergillus sclerotiicarbonarius (strain CBS 121057 / IBT 28362)</name>
    <dbReference type="NCBI Taxonomy" id="1448318"/>
    <lineage>
        <taxon>Eukaryota</taxon>
        <taxon>Fungi</taxon>
        <taxon>Dikarya</taxon>
        <taxon>Ascomycota</taxon>
        <taxon>Pezizomycotina</taxon>
        <taxon>Eurotiomycetes</taxon>
        <taxon>Eurotiomycetidae</taxon>
        <taxon>Eurotiales</taxon>
        <taxon>Aspergillaceae</taxon>
        <taxon>Aspergillus</taxon>
        <taxon>Aspergillus subgen. Circumdati</taxon>
    </lineage>
</organism>
<reference evidence="1 2" key="1">
    <citation type="submission" date="2018-02" db="EMBL/GenBank/DDBJ databases">
        <title>The genomes of Aspergillus section Nigri reveals drivers in fungal speciation.</title>
        <authorList>
            <consortium name="DOE Joint Genome Institute"/>
            <person name="Vesth T.C."/>
            <person name="Nybo J."/>
            <person name="Theobald S."/>
            <person name="Brandl J."/>
            <person name="Frisvad J.C."/>
            <person name="Nielsen K.F."/>
            <person name="Lyhne E.K."/>
            <person name="Kogle M.E."/>
            <person name="Kuo A."/>
            <person name="Riley R."/>
            <person name="Clum A."/>
            <person name="Nolan M."/>
            <person name="Lipzen A."/>
            <person name="Salamov A."/>
            <person name="Henrissat B."/>
            <person name="Wiebenga A."/>
            <person name="De vries R.P."/>
            <person name="Grigoriev I.V."/>
            <person name="Mortensen U.H."/>
            <person name="Andersen M.R."/>
            <person name="Baker S.E."/>
        </authorList>
    </citation>
    <scope>NUCLEOTIDE SEQUENCE [LARGE SCALE GENOMIC DNA]</scope>
    <source>
        <strain evidence="1 2">CBS 121057</strain>
    </source>
</reference>
<protein>
    <submittedName>
        <fullName evidence="1">Uncharacterized protein</fullName>
    </submittedName>
</protein>
<evidence type="ECO:0000313" key="2">
    <source>
        <dbReference type="Proteomes" id="UP000248423"/>
    </source>
</evidence>
<dbReference type="VEuPathDB" id="FungiDB:BO78DRAFT_418841"/>
<dbReference type="Proteomes" id="UP000248423">
    <property type="component" value="Unassembled WGS sequence"/>
</dbReference>
<accession>A0A319E8M1</accession>
<gene>
    <name evidence="1" type="ORF">BO78DRAFT_418841</name>
</gene>
<dbReference type="AlphaFoldDB" id="A0A319E8M1"/>
<proteinExistence type="predicted"/>